<dbReference type="InterPro" id="IPR013210">
    <property type="entry name" value="LRR_N_plant-typ"/>
</dbReference>
<dbReference type="PROSITE" id="PS51450">
    <property type="entry name" value="LRR"/>
    <property type="match status" value="1"/>
</dbReference>
<dbReference type="InterPro" id="IPR001611">
    <property type="entry name" value="Leu-rich_rpt"/>
</dbReference>
<dbReference type="InterPro" id="IPR032675">
    <property type="entry name" value="LRR_dom_sf"/>
</dbReference>
<reference evidence="4 5" key="1">
    <citation type="submission" date="2012-08" db="EMBL/GenBank/DDBJ databases">
        <title>Oryza genome evolution.</title>
        <authorList>
            <person name="Wing R.A."/>
        </authorList>
    </citation>
    <scope>NUCLEOTIDE SEQUENCE</scope>
</reference>
<evidence type="ECO:0000313" key="5">
    <source>
        <dbReference type="Proteomes" id="UP000032180"/>
    </source>
</evidence>
<keyword evidence="2" id="KW-0677">Repeat</keyword>
<dbReference type="FunFam" id="3.80.10.10:FF:001021">
    <property type="entry name" value="Leucine-rich receptor-like protein kinase family protein"/>
    <property type="match status" value="1"/>
</dbReference>
<evidence type="ECO:0000256" key="1">
    <source>
        <dbReference type="ARBA" id="ARBA00022614"/>
    </source>
</evidence>
<protein>
    <recommendedName>
        <fullName evidence="3">Leucine-rich repeat-containing N-terminal plant-type domain-containing protein</fullName>
    </recommendedName>
</protein>
<dbReference type="SUPFAM" id="SSF52058">
    <property type="entry name" value="L domain-like"/>
    <property type="match status" value="1"/>
</dbReference>
<evidence type="ECO:0000259" key="3">
    <source>
        <dbReference type="Pfam" id="PF08263"/>
    </source>
</evidence>
<dbReference type="PANTHER" id="PTHR48010:SF58">
    <property type="entry name" value="RECEPTOR PROTEIN KINASE-LIKE PROTEIN ZAR1"/>
    <property type="match status" value="1"/>
</dbReference>
<name>A0A0D9WYM4_9ORYZ</name>
<dbReference type="Pfam" id="PF00560">
    <property type="entry name" value="LRR_1"/>
    <property type="match status" value="2"/>
</dbReference>
<dbReference type="eggNOG" id="ENOG502QVPY">
    <property type="taxonomic scope" value="Eukaryota"/>
</dbReference>
<dbReference type="InterPro" id="IPR050994">
    <property type="entry name" value="At_inactive_RLKs"/>
</dbReference>
<dbReference type="Gene3D" id="3.80.10.10">
    <property type="entry name" value="Ribonuclease Inhibitor"/>
    <property type="match status" value="2"/>
</dbReference>
<evidence type="ECO:0000256" key="2">
    <source>
        <dbReference type="ARBA" id="ARBA00022737"/>
    </source>
</evidence>
<reference evidence="5" key="2">
    <citation type="submission" date="2013-12" db="EMBL/GenBank/DDBJ databases">
        <authorList>
            <person name="Yu Y."/>
            <person name="Lee S."/>
            <person name="de Baynast K."/>
            <person name="Wissotski M."/>
            <person name="Liu L."/>
            <person name="Talag J."/>
            <person name="Goicoechea J."/>
            <person name="Angelova A."/>
            <person name="Jetty R."/>
            <person name="Kudrna D."/>
            <person name="Golser W."/>
            <person name="Rivera L."/>
            <person name="Zhang J."/>
            <person name="Wing R."/>
        </authorList>
    </citation>
    <scope>NUCLEOTIDE SEQUENCE</scope>
</reference>
<dbReference type="HOGENOM" id="CLU_964306_0_0_1"/>
<feature type="domain" description="Leucine-rich repeat-containing N-terminal plant-type" evidence="3">
    <location>
        <begin position="43"/>
        <end position="84"/>
    </location>
</feature>
<evidence type="ECO:0000313" key="4">
    <source>
        <dbReference type="EnsemblPlants" id="LPERR07G11500.1"/>
    </source>
</evidence>
<proteinExistence type="predicted"/>
<dbReference type="STRING" id="77586.A0A0D9WYM4"/>
<keyword evidence="5" id="KW-1185">Reference proteome</keyword>
<sequence>MLLLTQAQQSPELIYSSQGKYVTVRSPNLPRLPPPCRLPAGVSEVAALLTFKKALTIPPTVAEFFATWDETATSPCNFTGVNCNNTNSGGSSVTGIFVEVLGVSAASVPFDVLCTSLPSLVTLSLPSNALAGGIDGVVGCTGLRELDLAFNRFSGDVPDLSPLTNLNVSHNSFTGEVPAEFSEFKNLVILSSLYNNNLTGELPRKLGSVSDLENVDVWTNSLSGPIQPHMCKRGALRQLFMPENNFSGEIPATYANCTTLELYGVKDNSMSGDVPEGLWALPIPQCPSH</sequence>
<organism evidence="4 5">
    <name type="scientific">Leersia perrieri</name>
    <dbReference type="NCBI Taxonomy" id="77586"/>
    <lineage>
        <taxon>Eukaryota</taxon>
        <taxon>Viridiplantae</taxon>
        <taxon>Streptophyta</taxon>
        <taxon>Embryophyta</taxon>
        <taxon>Tracheophyta</taxon>
        <taxon>Spermatophyta</taxon>
        <taxon>Magnoliopsida</taxon>
        <taxon>Liliopsida</taxon>
        <taxon>Poales</taxon>
        <taxon>Poaceae</taxon>
        <taxon>BOP clade</taxon>
        <taxon>Oryzoideae</taxon>
        <taxon>Oryzeae</taxon>
        <taxon>Oryzinae</taxon>
        <taxon>Leersia</taxon>
    </lineage>
</organism>
<reference evidence="4" key="3">
    <citation type="submission" date="2015-04" db="UniProtKB">
        <authorList>
            <consortium name="EnsemblPlants"/>
        </authorList>
    </citation>
    <scope>IDENTIFICATION</scope>
</reference>
<dbReference type="PANTHER" id="PTHR48010">
    <property type="entry name" value="OS05G0588300 PROTEIN"/>
    <property type="match status" value="1"/>
</dbReference>
<dbReference type="Pfam" id="PF08263">
    <property type="entry name" value="LRRNT_2"/>
    <property type="match status" value="1"/>
</dbReference>
<dbReference type="AlphaFoldDB" id="A0A0D9WYM4"/>
<dbReference type="Proteomes" id="UP000032180">
    <property type="component" value="Chromosome 7"/>
</dbReference>
<keyword evidence="1" id="KW-0433">Leucine-rich repeat</keyword>
<dbReference type="EnsemblPlants" id="LPERR07G11500.1">
    <property type="protein sequence ID" value="LPERR07G11500.1"/>
    <property type="gene ID" value="LPERR07G11500"/>
</dbReference>
<dbReference type="Gramene" id="LPERR07G11500.1">
    <property type="protein sequence ID" value="LPERR07G11500.1"/>
    <property type="gene ID" value="LPERR07G11500"/>
</dbReference>
<accession>A0A0D9WYM4</accession>